<protein>
    <submittedName>
        <fullName evidence="1">Uncharacterized protein</fullName>
    </submittedName>
</protein>
<dbReference type="EnsemblPlants" id="PGSC0003DMT400043685">
    <property type="protein sequence ID" value="PGSC0003DMT400043685"/>
    <property type="gene ID" value="PGSC0003DMG400016964"/>
</dbReference>
<reference evidence="1" key="2">
    <citation type="submission" date="2015-06" db="UniProtKB">
        <authorList>
            <consortium name="EnsemblPlants"/>
        </authorList>
    </citation>
    <scope>IDENTIFICATION</scope>
    <source>
        <strain evidence="1">DM1-3 516 R44</strain>
    </source>
</reference>
<dbReference type="InParanoid" id="M1BF25"/>
<sequence length="51" mass="5587">MGSSSRGPLDFARFWAAAAGSSFSSLKKMVYRGRLVLFDVLYVGVGTLYCF</sequence>
<dbReference type="HOGENOM" id="CLU_3110177_0_0_1"/>
<dbReference type="Proteomes" id="UP000011115">
    <property type="component" value="Unassembled WGS sequence"/>
</dbReference>
<organism evidence="1 2">
    <name type="scientific">Solanum tuberosum</name>
    <name type="common">Potato</name>
    <dbReference type="NCBI Taxonomy" id="4113"/>
    <lineage>
        <taxon>Eukaryota</taxon>
        <taxon>Viridiplantae</taxon>
        <taxon>Streptophyta</taxon>
        <taxon>Embryophyta</taxon>
        <taxon>Tracheophyta</taxon>
        <taxon>Spermatophyta</taxon>
        <taxon>Magnoliopsida</taxon>
        <taxon>eudicotyledons</taxon>
        <taxon>Gunneridae</taxon>
        <taxon>Pentapetalae</taxon>
        <taxon>asterids</taxon>
        <taxon>lamiids</taxon>
        <taxon>Solanales</taxon>
        <taxon>Solanaceae</taxon>
        <taxon>Solanoideae</taxon>
        <taxon>Solaneae</taxon>
        <taxon>Solanum</taxon>
    </lineage>
</organism>
<accession>M1BF25</accession>
<dbReference type="Gramene" id="PGSC0003DMT400043685">
    <property type="protein sequence ID" value="PGSC0003DMT400043685"/>
    <property type="gene ID" value="PGSC0003DMG400016964"/>
</dbReference>
<reference evidence="2" key="1">
    <citation type="journal article" date="2011" name="Nature">
        <title>Genome sequence and analysis of the tuber crop potato.</title>
        <authorList>
            <consortium name="The Potato Genome Sequencing Consortium"/>
        </authorList>
    </citation>
    <scope>NUCLEOTIDE SEQUENCE [LARGE SCALE GENOMIC DNA]</scope>
    <source>
        <strain evidence="2">cv. DM1-3 516 R44</strain>
    </source>
</reference>
<name>M1BF25_SOLTU</name>
<dbReference type="PaxDb" id="4113-PGSC0003DMT400043685"/>
<keyword evidence="2" id="KW-1185">Reference proteome</keyword>
<proteinExistence type="predicted"/>
<evidence type="ECO:0000313" key="2">
    <source>
        <dbReference type="Proteomes" id="UP000011115"/>
    </source>
</evidence>
<evidence type="ECO:0000313" key="1">
    <source>
        <dbReference type="EnsemblPlants" id="PGSC0003DMT400043685"/>
    </source>
</evidence>
<dbReference type="AlphaFoldDB" id="M1BF25"/>